<reference evidence="1 2" key="1">
    <citation type="submission" date="2018-01" db="EMBL/GenBank/DDBJ databases">
        <title>Genomic Encyclopedia of Archaeal and Bacterial Type Strains, Phase II (KMG-II): from individual species to whole genera.</title>
        <authorList>
            <person name="Goeker M."/>
        </authorList>
    </citation>
    <scope>NUCLEOTIDE SEQUENCE [LARGE SCALE GENOMIC DNA]</scope>
    <source>
        <strain evidence="1 2">DSM 17023</strain>
    </source>
</reference>
<dbReference type="RefSeq" id="WP_146048536.1">
    <property type="nucleotide sequence ID" value="NZ_PPCN01000002.1"/>
</dbReference>
<comment type="caution">
    <text evidence="1">The sequence shown here is derived from an EMBL/GenBank/DDBJ whole genome shotgun (WGS) entry which is preliminary data.</text>
</comment>
<evidence type="ECO:0008006" key="3">
    <source>
        <dbReference type="Google" id="ProtNLM"/>
    </source>
</evidence>
<dbReference type="Gene3D" id="1.10.101.10">
    <property type="entry name" value="PGBD-like superfamily/PGBD"/>
    <property type="match status" value="1"/>
</dbReference>
<dbReference type="InterPro" id="IPR036366">
    <property type="entry name" value="PGBDSf"/>
</dbReference>
<organism evidence="1 2">
    <name type="scientific">Roseibium marinum</name>
    <dbReference type="NCBI Taxonomy" id="281252"/>
    <lineage>
        <taxon>Bacteria</taxon>
        <taxon>Pseudomonadati</taxon>
        <taxon>Pseudomonadota</taxon>
        <taxon>Alphaproteobacteria</taxon>
        <taxon>Hyphomicrobiales</taxon>
        <taxon>Stappiaceae</taxon>
        <taxon>Roseibium</taxon>
    </lineage>
</organism>
<dbReference type="AlphaFoldDB" id="A0A2S3UYL5"/>
<dbReference type="OrthoDB" id="7671393at2"/>
<protein>
    <recommendedName>
        <fullName evidence="3">Peptidoglycan binding domain-containing protein</fullName>
    </recommendedName>
</protein>
<name>A0A2S3UYL5_9HYPH</name>
<proteinExistence type="predicted"/>
<evidence type="ECO:0000313" key="2">
    <source>
        <dbReference type="Proteomes" id="UP000236959"/>
    </source>
</evidence>
<dbReference type="Proteomes" id="UP000236959">
    <property type="component" value="Unassembled WGS sequence"/>
</dbReference>
<gene>
    <name evidence="1" type="ORF">CLV41_102216</name>
</gene>
<sequence>MPYTIMSIKFSVGDSDAYNFYNDVVVAQGLLNDHYYANAAFASAAGQLLTVDGDCGALTKSAIRSFQTVVMGKSPHWADGRIDPGGQTWRALNGNLPSVANISPAPLDTSTSGAVGSSLGNSGDYSAFRQGNYSSHLGTSSQYDSNKSGGIDAGDKFSTIASHGCCLCTLTMAATAIGSRVPSYWPEGVTPKSLTPLVANTICKNAGAFSGYSLNMQTAANALGMAGTHYGFTSAMPGNAVDILLGHLAGGNPVALHVDYKKGGSGDHWVLGTRKINDFEGDVEAIDPASGGRMKFTRMDVFNTRYAAQSDTEKKGILFGLPTNGGSASPSRREKQYDYIVVRFMTLRSVAGTSGVY</sequence>
<keyword evidence="2" id="KW-1185">Reference proteome</keyword>
<dbReference type="EMBL" id="PPCN01000002">
    <property type="protein sequence ID" value="POF32811.1"/>
    <property type="molecule type" value="Genomic_DNA"/>
</dbReference>
<accession>A0A2S3UYL5</accession>
<evidence type="ECO:0000313" key="1">
    <source>
        <dbReference type="EMBL" id="POF32811.1"/>
    </source>
</evidence>